<keyword evidence="12" id="KW-0808">Transferase</keyword>
<dbReference type="PATRIC" id="fig|1238182.3.peg.4469"/>
<dbReference type="AlphaFoldDB" id="K9GJL3"/>
<evidence type="ECO:0000256" key="13">
    <source>
        <dbReference type="ARBA" id="ARBA00022692"/>
    </source>
</evidence>
<dbReference type="Proteomes" id="UP000009881">
    <property type="component" value="Unassembled WGS sequence"/>
</dbReference>
<evidence type="ECO:0000256" key="21">
    <source>
        <dbReference type="ARBA" id="ARBA00023268"/>
    </source>
</evidence>
<dbReference type="InterPro" id="IPR001460">
    <property type="entry name" value="PCN-bd_Tpept"/>
</dbReference>
<keyword evidence="11" id="KW-0328">Glycosyltransferase</keyword>
<feature type="region of interest" description="Disordered" evidence="27">
    <location>
        <begin position="1"/>
        <end position="50"/>
    </location>
</feature>
<proteinExistence type="inferred from homology"/>
<keyword evidence="18 28" id="KW-1133">Transmembrane helix</keyword>
<evidence type="ECO:0000259" key="31">
    <source>
        <dbReference type="Pfam" id="PF17092"/>
    </source>
</evidence>
<feature type="domain" description="Penicillin-binding protein transpeptidase" evidence="29">
    <location>
        <begin position="509"/>
        <end position="801"/>
    </location>
</feature>
<keyword evidence="13 28" id="KW-0812">Transmembrane</keyword>
<keyword evidence="20" id="KW-0046">Antibiotic resistance</keyword>
<comment type="caution">
    <text evidence="32">The sequence shown here is derived from an EMBL/GenBank/DDBJ whole genome shotgun (WGS) entry which is preliminary data.</text>
</comment>
<dbReference type="InterPro" id="IPR036950">
    <property type="entry name" value="PBP_transglycosylase"/>
</dbReference>
<evidence type="ECO:0000256" key="16">
    <source>
        <dbReference type="ARBA" id="ARBA00022968"/>
    </source>
</evidence>
<evidence type="ECO:0000256" key="28">
    <source>
        <dbReference type="SAM" id="Phobius"/>
    </source>
</evidence>
<comment type="catalytic activity">
    <reaction evidence="25">
        <text>[GlcNAc-(1-&gt;4)-Mur2Ac(oyl-L-Ala-gamma-D-Glu-L-Lys-D-Ala-D-Ala)](n)-di-trans,octa-cis-undecaprenyl diphosphate + beta-D-GlcNAc-(1-&gt;4)-Mur2Ac(oyl-L-Ala-gamma-D-Glu-L-Lys-D-Ala-D-Ala)-di-trans,octa-cis-undecaprenyl diphosphate = [GlcNAc-(1-&gt;4)-Mur2Ac(oyl-L-Ala-gamma-D-Glu-L-Lys-D-Ala-D-Ala)](n+1)-di-trans,octa-cis-undecaprenyl diphosphate + di-trans,octa-cis-undecaprenyl diphosphate + H(+)</text>
        <dbReference type="Rhea" id="RHEA:23708"/>
        <dbReference type="Rhea" id="RHEA-COMP:9602"/>
        <dbReference type="Rhea" id="RHEA-COMP:9603"/>
        <dbReference type="ChEBI" id="CHEBI:15378"/>
        <dbReference type="ChEBI" id="CHEBI:58405"/>
        <dbReference type="ChEBI" id="CHEBI:60033"/>
        <dbReference type="ChEBI" id="CHEBI:78435"/>
        <dbReference type="EC" id="2.4.99.28"/>
    </reaction>
</comment>
<feature type="compositionally biased region" description="Gly residues" evidence="27">
    <location>
        <begin position="915"/>
        <end position="930"/>
    </location>
</feature>
<dbReference type="RefSeq" id="WP_009542909.1">
    <property type="nucleotide sequence ID" value="NZ_ANHY01000037.1"/>
</dbReference>
<evidence type="ECO:0000256" key="7">
    <source>
        <dbReference type="ARBA" id="ARBA00022475"/>
    </source>
</evidence>
<feature type="compositionally biased region" description="Basic and acidic residues" evidence="27">
    <location>
        <begin position="1"/>
        <end position="33"/>
    </location>
</feature>
<dbReference type="GO" id="GO:0008955">
    <property type="term" value="F:peptidoglycan glycosyltransferase activity"/>
    <property type="evidence" value="ECO:0007669"/>
    <property type="project" value="UniProtKB-EC"/>
</dbReference>
<accession>K9GJL3</accession>
<keyword evidence="9" id="KW-0121">Carboxypeptidase</keyword>
<feature type="region of interest" description="Disordered" evidence="27">
    <location>
        <begin position="888"/>
        <end position="930"/>
    </location>
</feature>
<dbReference type="PANTHER" id="PTHR32282:SF27">
    <property type="entry name" value="PENICILLIN-BINDING PROTEIN 1A"/>
    <property type="match status" value="1"/>
</dbReference>
<evidence type="ECO:0000256" key="24">
    <source>
        <dbReference type="ARBA" id="ARBA00044770"/>
    </source>
</evidence>
<evidence type="ECO:0000256" key="23">
    <source>
        <dbReference type="ARBA" id="ARBA00034000"/>
    </source>
</evidence>
<keyword evidence="10" id="KW-0645">Protease</keyword>
<evidence type="ECO:0000256" key="27">
    <source>
        <dbReference type="SAM" id="MobiDB-lite"/>
    </source>
</evidence>
<keyword evidence="15" id="KW-0133">Cell shape</keyword>
<dbReference type="GO" id="GO:0009002">
    <property type="term" value="F:serine-type D-Ala-D-Ala carboxypeptidase activity"/>
    <property type="evidence" value="ECO:0007669"/>
    <property type="project" value="UniProtKB-EC"/>
</dbReference>
<comment type="similarity">
    <text evidence="4">In the N-terminal section; belongs to the glycosyltransferase 51 family.</text>
</comment>
<evidence type="ECO:0000256" key="25">
    <source>
        <dbReference type="ARBA" id="ARBA00049902"/>
    </source>
</evidence>
<keyword evidence="8" id="KW-0997">Cell inner membrane</keyword>
<dbReference type="FunFam" id="1.10.3810.10:FF:000003">
    <property type="entry name" value="Penicillin-binding protein 1a"/>
    <property type="match status" value="1"/>
</dbReference>
<comment type="pathway">
    <text evidence="2">Cell wall biogenesis; peptidoglycan biosynthesis.</text>
</comment>
<organism evidence="32 33">
    <name type="scientific">Caenispirillum salinarum AK4</name>
    <dbReference type="NCBI Taxonomy" id="1238182"/>
    <lineage>
        <taxon>Bacteria</taxon>
        <taxon>Pseudomonadati</taxon>
        <taxon>Pseudomonadota</taxon>
        <taxon>Alphaproteobacteria</taxon>
        <taxon>Rhodospirillales</taxon>
        <taxon>Novispirillaceae</taxon>
        <taxon>Caenispirillum</taxon>
    </lineage>
</organism>
<keyword evidence="21" id="KW-0511">Multifunctional enzyme</keyword>
<evidence type="ECO:0000256" key="4">
    <source>
        <dbReference type="ARBA" id="ARBA00007739"/>
    </source>
</evidence>
<dbReference type="InterPro" id="IPR050396">
    <property type="entry name" value="Glycosyltr_51/Transpeptidase"/>
</dbReference>
<reference evidence="32 33" key="1">
    <citation type="journal article" date="2013" name="Genome Announc.">
        <title>Draft Genome Sequence of an Alphaproteobacterium, Caenispirillum salinarum AK4(T), Isolated from a Solar Saltern.</title>
        <authorList>
            <person name="Khatri I."/>
            <person name="Singh A."/>
            <person name="Korpole S."/>
            <person name="Pinnaka A.K."/>
            <person name="Subramanian S."/>
        </authorList>
    </citation>
    <scope>NUCLEOTIDE SEQUENCE [LARGE SCALE GENOMIC DNA]</scope>
    <source>
        <strain evidence="32 33">AK4</strain>
    </source>
</reference>
<dbReference type="GO" id="GO:0009252">
    <property type="term" value="P:peptidoglycan biosynthetic process"/>
    <property type="evidence" value="ECO:0007669"/>
    <property type="project" value="UniProtKB-UniPathway"/>
</dbReference>
<dbReference type="GO" id="GO:0008360">
    <property type="term" value="P:regulation of cell shape"/>
    <property type="evidence" value="ECO:0007669"/>
    <property type="project" value="UniProtKB-KW"/>
</dbReference>
<evidence type="ECO:0000256" key="9">
    <source>
        <dbReference type="ARBA" id="ARBA00022645"/>
    </source>
</evidence>
<dbReference type="InterPro" id="IPR023346">
    <property type="entry name" value="Lysozyme-like_dom_sf"/>
</dbReference>
<feature type="compositionally biased region" description="Gly residues" evidence="27">
    <location>
        <begin position="888"/>
        <end position="906"/>
    </location>
</feature>
<dbReference type="Pfam" id="PF00912">
    <property type="entry name" value="Transgly"/>
    <property type="match status" value="1"/>
</dbReference>
<dbReference type="EMBL" id="ANHY01000037">
    <property type="protein sequence ID" value="EKV26150.1"/>
    <property type="molecule type" value="Genomic_DNA"/>
</dbReference>
<feature type="domain" description="Glycosyl transferase family 51" evidence="30">
    <location>
        <begin position="111"/>
        <end position="288"/>
    </location>
</feature>
<dbReference type="Gene3D" id="2.40.50.140">
    <property type="entry name" value="Nucleic acid-binding proteins"/>
    <property type="match status" value="1"/>
</dbReference>
<keyword evidence="33" id="KW-1185">Reference proteome</keyword>
<name>K9GJL3_9PROT</name>
<dbReference type="InterPro" id="IPR012340">
    <property type="entry name" value="NA-bd_OB-fold"/>
</dbReference>
<comment type="catalytic activity">
    <reaction evidence="23">
        <text>Preferential cleavage: (Ac)2-L-Lys-D-Ala-|-D-Ala. Also transpeptidation of peptidyl-alanyl moieties that are N-acyl substituents of D-alanine.</text>
        <dbReference type="EC" id="3.4.16.4"/>
    </reaction>
</comment>
<dbReference type="InterPro" id="IPR001264">
    <property type="entry name" value="Glyco_trans_51"/>
</dbReference>
<evidence type="ECO:0000256" key="10">
    <source>
        <dbReference type="ARBA" id="ARBA00022670"/>
    </source>
</evidence>
<dbReference type="OrthoDB" id="9766909at2"/>
<dbReference type="GO" id="GO:0006508">
    <property type="term" value="P:proteolysis"/>
    <property type="evidence" value="ECO:0007669"/>
    <property type="project" value="UniProtKB-KW"/>
</dbReference>
<dbReference type="Pfam" id="PF17092">
    <property type="entry name" value="PCB_OB"/>
    <property type="match status" value="1"/>
</dbReference>
<dbReference type="InterPro" id="IPR031376">
    <property type="entry name" value="PCB_OB"/>
</dbReference>
<evidence type="ECO:0000256" key="3">
    <source>
        <dbReference type="ARBA" id="ARBA00007090"/>
    </source>
</evidence>
<keyword evidence="16" id="KW-0735">Signal-anchor</keyword>
<evidence type="ECO:0000256" key="1">
    <source>
        <dbReference type="ARBA" id="ARBA00004249"/>
    </source>
</evidence>
<evidence type="ECO:0000256" key="2">
    <source>
        <dbReference type="ARBA" id="ARBA00004752"/>
    </source>
</evidence>
<keyword evidence="14" id="KW-0378">Hydrolase</keyword>
<keyword evidence="22" id="KW-0961">Cell wall biogenesis/degradation</keyword>
<keyword evidence="7" id="KW-1003">Cell membrane</keyword>
<dbReference type="EC" id="2.4.99.28" evidence="24"/>
<evidence type="ECO:0000256" key="20">
    <source>
        <dbReference type="ARBA" id="ARBA00023251"/>
    </source>
</evidence>
<keyword evidence="19 28" id="KW-0472">Membrane</keyword>
<feature type="domain" description="Penicillin-binding protein OB-like" evidence="31">
    <location>
        <begin position="377"/>
        <end position="507"/>
    </location>
</feature>
<evidence type="ECO:0000256" key="11">
    <source>
        <dbReference type="ARBA" id="ARBA00022676"/>
    </source>
</evidence>
<evidence type="ECO:0000256" key="19">
    <source>
        <dbReference type="ARBA" id="ARBA00023136"/>
    </source>
</evidence>
<protein>
    <recommendedName>
        <fullName evidence="6">Penicillin-binding protein 1A</fullName>
        <ecNumber evidence="24">2.4.99.28</ecNumber>
        <ecNumber evidence="5">3.4.16.4</ecNumber>
    </recommendedName>
</protein>
<dbReference type="GO" id="GO:0030288">
    <property type="term" value="C:outer membrane-bounded periplasmic space"/>
    <property type="evidence" value="ECO:0007669"/>
    <property type="project" value="TreeGrafter"/>
</dbReference>
<comment type="similarity">
    <text evidence="3">In the C-terminal section; belongs to the transpeptidase family.</text>
</comment>
<dbReference type="STRING" id="1238182.C882_2918"/>
<feature type="transmembrane region" description="Helical" evidence="28">
    <location>
        <begin position="59"/>
        <end position="85"/>
    </location>
</feature>
<evidence type="ECO:0000256" key="22">
    <source>
        <dbReference type="ARBA" id="ARBA00023316"/>
    </source>
</evidence>
<evidence type="ECO:0000256" key="18">
    <source>
        <dbReference type="ARBA" id="ARBA00022989"/>
    </source>
</evidence>
<gene>
    <name evidence="32" type="ORF">C882_2918</name>
</gene>
<dbReference type="SUPFAM" id="SSF53955">
    <property type="entry name" value="Lysozyme-like"/>
    <property type="match status" value="1"/>
</dbReference>
<feature type="region of interest" description="Disordered" evidence="27">
    <location>
        <begin position="471"/>
        <end position="496"/>
    </location>
</feature>
<dbReference type="eggNOG" id="COG5009">
    <property type="taxonomic scope" value="Bacteria"/>
</dbReference>
<evidence type="ECO:0000256" key="12">
    <source>
        <dbReference type="ARBA" id="ARBA00022679"/>
    </source>
</evidence>
<dbReference type="NCBIfam" id="TIGR02074">
    <property type="entry name" value="PBP_1a_fam"/>
    <property type="match status" value="1"/>
</dbReference>
<dbReference type="EC" id="3.4.16.4" evidence="5"/>
<dbReference type="GO" id="GO:0071555">
    <property type="term" value="P:cell wall organization"/>
    <property type="evidence" value="ECO:0007669"/>
    <property type="project" value="UniProtKB-KW"/>
</dbReference>
<evidence type="ECO:0000256" key="8">
    <source>
        <dbReference type="ARBA" id="ARBA00022519"/>
    </source>
</evidence>
<comment type="subcellular location">
    <subcellularLocation>
        <location evidence="1">Cell inner membrane</location>
        <topology evidence="1">Single-pass type II membrane protein</topology>
    </subcellularLocation>
</comment>
<dbReference type="GO" id="GO:0046677">
    <property type="term" value="P:response to antibiotic"/>
    <property type="evidence" value="ECO:0007669"/>
    <property type="project" value="UniProtKB-KW"/>
</dbReference>
<evidence type="ECO:0000313" key="33">
    <source>
        <dbReference type="Proteomes" id="UP000009881"/>
    </source>
</evidence>
<dbReference type="SUPFAM" id="SSF56601">
    <property type="entry name" value="beta-lactamase/transpeptidase-like"/>
    <property type="match status" value="1"/>
</dbReference>
<comment type="pathway">
    <text evidence="26">Glycan biosynthesis.</text>
</comment>
<dbReference type="Gene3D" id="1.10.3810.10">
    <property type="entry name" value="Biosynthetic peptidoglycan transglycosylase-like"/>
    <property type="match status" value="1"/>
</dbReference>
<evidence type="ECO:0000313" key="32">
    <source>
        <dbReference type="EMBL" id="EKV26150.1"/>
    </source>
</evidence>
<dbReference type="GO" id="GO:0008658">
    <property type="term" value="F:penicillin binding"/>
    <property type="evidence" value="ECO:0007669"/>
    <property type="project" value="InterPro"/>
</dbReference>
<dbReference type="Gene3D" id="3.40.710.10">
    <property type="entry name" value="DD-peptidase/beta-lactamase superfamily"/>
    <property type="match status" value="2"/>
</dbReference>
<evidence type="ECO:0000259" key="29">
    <source>
        <dbReference type="Pfam" id="PF00905"/>
    </source>
</evidence>
<evidence type="ECO:0000256" key="6">
    <source>
        <dbReference type="ARBA" id="ARBA00018638"/>
    </source>
</evidence>
<dbReference type="GO" id="GO:0005886">
    <property type="term" value="C:plasma membrane"/>
    <property type="evidence" value="ECO:0007669"/>
    <property type="project" value="UniProtKB-SubCell"/>
</dbReference>
<dbReference type="Pfam" id="PF00905">
    <property type="entry name" value="Transpeptidase"/>
    <property type="match status" value="1"/>
</dbReference>
<evidence type="ECO:0000259" key="30">
    <source>
        <dbReference type="Pfam" id="PF00912"/>
    </source>
</evidence>
<sequence length="930" mass="100521">MTDENKKPVLRAERDPDDAPRGDKPKRGKDSGSRKGNGNGKTPAGGKPARKRRSLFGRLVVFTLSLGFLGAIVGVLGIFAVLNYYGQDLPDHTQLAEYDPPVATRIYAGDGRLITEYAVQRRVFVPVEAMPRQLIDAFISAEDQNFYSHPGLDFKGLARAVLTNIKNYGTGRRPEGASTITQQVAKNFLLTNEVSIERKIKEAILSFRIEQAFSKDHILELYLNEIYLGGGSYGVSAAALNYFNKSLDQLTIGEMAYLAALPKAPNNYNPYRNREAAIERRNWVIGRMLEDGHITPAEAERARAEPLTVRPREDTELVENGAYFAEEVRRELQNRYGDTGLYEGGLAVRTSLDPELQSIATRVMREGLLDYDRRHGWRGPVAHLDDLNDWSRALQDIEKPAAALEDWRLAVVLEVSADRARIGLSDHAGTIPFEEAKWARKWLENQRYGAQPKDMHDVLEAGDVVLVEPVSEEDAADGAPEAPDARTTDSPPADATDTYALRQVPDINGALVAMDPHTGRVLAMVGGFSLNASEFNRATQAWRQPGSAFKPFVYMTALANGYTPASIILDAPVEFDQGPGLPKWKPKNYSGEYYGPSTLRIGIEKSRNLMTVRLAHAVGMDAVADTAVRFGVFDDMPELLSYSLGAGETTVLRMTTAYAQIVNGGKKITPTLIDRVQDRTGRTVFRHDDRACTDCKGVFWTGQGVPSVPDAREQVIDPVTAYQMTSILEGVVKRGTGRRIAELGIPLAGKTGTTNDSLDTWFMGFSPDLVVGVFVGFDDPRTLGPRETGSSVAAPIFKDFMAAALDGKKTPFRIPPGVQLVRVSHDTGRPAMPGDSDVILEAFKPGQTPYNQRRLDGTTYAVGPGGVGDDTYADGTLDGLGGDAGGFGGGMDSGGLPGSTGGGTAPGYGERPTASGGGGGGGAPQAGGLY</sequence>
<dbReference type="UniPathway" id="UPA00219"/>
<evidence type="ECO:0000256" key="17">
    <source>
        <dbReference type="ARBA" id="ARBA00022984"/>
    </source>
</evidence>
<evidence type="ECO:0000256" key="26">
    <source>
        <dbReference type="ARBA" id="ARBA00060592"/>
    </source>
</evidence>
<evidence type="ECO:0000256" key="15">
    <source>
        <dbReference type="ARBA" id="ARBA00022960"/>
    </source>
</evidence>
<dbReference type="InterPro" id="IPR012338">
    <property type="entry name" value="Beta-lactam/transpept-like"/>
</dbReference>
<keyword evidence="17" id="KW-0573">Peptidoglycan synthesis</keyword>
<evidence type="ECO:0000256" key="14">
    <source>
        <dbReference type="ARBA" id="ARBA00022801"/>
    </source>
</evidence>
<evidence type="ECO:0000256" key="5">
    <source>
        <dbReference type="ARBA" id="ARBA00012448"/>
    </source>
</evidence>
<dbReference type="PANTHER" id="PTHR32282">
    <property type="entry name" value="BINDING PROTEIN TRANSPEPTIDASE, PUTATIVE-RELATED"/>
    <property type="match status" value="1"/>
</dbReference>